<protein>
    <submittedName>
        <fullName evidence="1">Uncharacterized protein</fullName>
    </submittedName>
</protein>
<evidence type="ECO:0000313" key="1">
    <source>
        <dbReference type="EMBL" id="MPN54254.1"/>
    </source>
</evidence>
<reference evidence="1" key="1">
    <citation type="submission" date="2019-08" db="EMBL/GenBank/DDBJ databases">
        <authorList>
            <person name="Kucharzyk K."/>
            <person name="Murdoch R.W."/>
            <person name="Higgins S."/>
            <person name="Loffler F."/>
        </authorList>
    </citation>
    <scope>NUCLEOTIDE SEQUENCE</scope>
</reference>
<organism evidence="1">
    <name type="scientific">bioreactor metagenome</name>
    <dbReference type="NCBI Taxonomy" id="1076179"/>
    <lineage>
        <taxon>unclassified sequences</taxon>
        <taxon>metagenomes</taxon>
        <taxon>ecological metagenomes</taxon>
    </lineage>
</organism>
<gene>
    <name evidence="1" type="ORF">SDC9_201924</name>
</gene>
<dbReference type="EMBL" id="VSSQ01122305">
    <property type="protein sequence ID" value="MPN54254.1"/>
    <property type="molecule type" value="Genomic_DNA"/>
</dbReference>
<proteinExistence type="predicted"/>
<dbReference type="AlphaFoldDB" id="A0A645J181"/>
<comment type="caution">
    <text evidence="1">The sequence shown here is derived from an EMBL/GenBank/DDBJ whole genome shotgun (WGS) entry which is preliminary data.</text>
</comment>
<sequence>MGGNQILLMRKSPPTCIAPHAHLFKINVERNHVFGLNIADMPLVFFVVGFTQIVGWKQISTCAEKRFAGNFHSDAGFVG</sequence>
<name>A0A645J181_9ZZZZ</name>
<accession>A0A645J181</accession>